<accession>A0ABM7IBV8</accession>
<organism evidence="2 3">
    <name type="scientific">Mycolicibacterium aubagnense</name>
    <dbReference type="NCBI Taxonomy" id="319707"/>
    <lineage>
        <taxon>Bacteria</taxon>
        <taxon>Bacillati</taxon>
        <taxon>Actinomycetota</taxon>
        <taxon>Actinomycetes</taxon>
        <taxon>Mycobacteriales</taxon>
        <taxon>Mycobacteriaceae</taxon>
        <taxon>Mycolicibacterium</taxon>
    </lineage>
</organism>
<feature type="chain" id="PRO_5045785619" description="Secreted protein" evidence="1">
    <location>
        <begin position="30"/>
        <end position="109"/>
    </location>
</feature>
<evidence type="ECO:0008006" key="4">
    <source>
        <dbReference type="Google" id="ProtNLM"/>
    </source>
</evidence>
<reference evidence="2 3" key="1">
    <citation type="journal article" date="2019" name="Emerg. Microbes Infect.">
        <title>Comprehensive subspecies identification of 175 nontuberculous mycobacteria species based on 7547 genomic profiles.</title>
        <authorList>
            <person name="Matsumoto Y."/>
            <person name="Kinjo T."/>
            <person name="Motooka D."/>
            <person name="Nabeya D."/>
            <person name="Jung N."/>
            <person name="Uechi K."/>
            <person name="Horii T."/>
            <person name="Iida T."/>
            <person name="Fujita J."/>
            <person name="Nakamura S."/>
        </authorList>
    </citation>
    <scope>NUCLEOTIDE SEQUENCE [LARGE SCALE GENOMIC DNA]</scope>
    <source>
        <strain evidence="2 3">JCM 15296</strain>
    </source>
</reference>
<keyword evidence="1" id="KW-0732">Signal</keyword>
<protein>
    <recommendedName>
        <fullName evidence="4">Secreted protein</fullName>
    </recommendedName>
</protein>
<keyword evidence="3" id="KW-1185">Reference proteome</keyword>
<name>A0ABM7IBV8_9MYCO</name>
<dbReference type="EMBL" id="AP022577">
    <property type="protein sequence ID" value="BBX84169.1"/>
    <property type="molecule type" value="Genomic_DNA"/>
</dbReference>
<evidence type="ECO:0000256" key="1">
    <source>
        <dbReference type="SAM" id="SignalP"/>
    </source>
</evidence>
<proteinExistence type="predicted"/>
<gene>
    <name evidence="2" type="ORF">MAUB_20420</name>
</gene>
<evidence type="ECO:0000313" key="2">
    <source>
        <dbReference type="EMBL" id="BBX84169.1"/>
    </source>
</evidence>
<feature type="signal peptide" evidence="1">
    <location>
        <begin position="1"/>
        <end position="29"/>
    </location>
</feature>
<sequence length="109" mass="11631">MSTLIKITAGAAVVAAGLGNLLAAAPAQADAQQDQGFYWLLTRPDGDNLTITNFPLVRAQGIAACQRQDAGEPPYQTLKELQYPRGPGCVHQGGVRVGPDQRYRRVVAE</sequence>
<evidence type="ECO:0000313" key="3">
    <source>
        <dbReference type="Proteomes" id="UP000465609"/>
    </source>
</evidence>
<dbReference type="RefSeq" id="WP_138232062.1">
    <property type="nucleotide sequence ID" value="NZ_AP022577.1"/>
</dbReference>
<dbReference type="Proteomes" id="UP000465609">
    <property type="component" value="Chromosome"/>
</dbReference>